<evidence type="ECO:0000256" key="7">
    <source>
        <dbReference type="SAM" id="Phobius"/>
    </source>
</evidence>
<keyword evidence="3" id="KW-0106">Calcium</keyword>
<dbReference type="SUPFAM" id="SSF81324">
    <property type="entry name" value="Voltage-gated potassium channels"/>
    <property type="match status" value="1"/>
</dbReference>
<comment type="caution">
    <text evidence="9">The sequence shown here is derived from an EMBL/GenBank/DDBJ whole genome shotgun (WGS) entry which is preliminary data.</text>
</comment>
<feature type="domain" description="EF-hand" evidence="8">
    <location>
        <begin position="237"/>
        <end position="272"/>
    </location>
</feature>
<dbReference type="Pfam" id="PF13499">
    <property type="entry name" value="EF-hand_7"/>
    <property type="match status" value="1"/>
</dbReference>
<keyword evidence="5 7" id="KW-0472">Membrane</keyword>
<dbReference type="GO" id="GO:0005248">
    <property type="term" value="F:voltage-gated sodium channel activity"/>
    <property type="evidence" value="ECO:0007669"/>
    <property type="project" value="TreeGrafter"/>
</dbReference>
<dbReference type="InterPro" id="IPR005821">
    <property type="entry name" value="Ion_trans_dom"/>
</dbReference>
<evidence type="ECO:0000256" key="5">
    <source>
        <dbReference type="ARBA" id="ARBA00023136"/>
    </source>
</evidence>
<dbReference type="Gene3D" id="1.10.238.10">
    <property type="entry name" value="EF-hand"/>
    <property type="match status" value="1"/>
</dbReference>
<dbReference type="PANTHER" id="PTHR10037">
    <property type="entry name" value="VOLTAGE-GATED CATION CHANNEL CALCIUM AND SODIUM"/>
    <property type="match status" value="1"/>
</dbReference>
<dbReference type="SMART" id="SM00054">
    <property type="entry name" value="EFh"/>
    <property type="match status" value="2"/>
</dbReference>
<dbReference type="InterPro" id="IPR043203">
    <property type="entry name" value="VGCC_Ca_Na"/>
</dbReference>
<dbReference type="Gene3D" id="1.10.287.70">
    <property type="match status" value="1"/>
</dbReference>
<dbReference type="CDD" id="cd00051">
    <property type="entry name" value="EFh"/>
    <property type="match status" value="1"/>
</dbReference>
<dbReference type="OrthoDB" id="446272at2759"/>
<dbReference type="GO" id="GO:0005509">
    <property type="term" value="F:calcium ion binding"/>
    <property type="evidence" value="ECO:0007669"/>
    <property type="project" value="InterPro"/>
</dbReference>
<keyword evidence="2 7" id="KW-0812">Transmembrane</keyword>
<accession>A0A812K4L8</accession>
<feature type="transmembrane region" description="Helical" evidence="7">
    <location>
        <begin position="12"/>
        <end position="37"/>
    </location>
</feature>
<dbReference type="SUPFAM" id="SSF47473">
    <property type="entry name" value="EF-hand"/>
    <property type="match status" value="1"/>
</dbReference>
<evidence type="ECO:0000256" key="1">
    <source>
        <dbReference type="ARBA" id="ARBA00004141"/>
    </source>
</evidence>
<evidence type="ECO:0000256" key="2">
    <source>
        <dbReference type="ARBA" id="ARBA00022692"/>
    </source>
</evidence>
<sequence>MEQSAGTEWLRVGSMFSALELAFGITFTVEVCVRLFAEGLGFWKEFWNWLDFIIIAVWLLEKLVTTLPLNSQILRLGRIFRLLRLLRLVRSIQEFDPLFLMTTAIKSSITVLGWTMALLFICHLLLALVVQQILFGYYFTADAENQEAQQRVFTYFGTFSRSFLSLFELTLANWIPVCRLLVEEVGEWWLIPCLLHKLTVGFAVLGVINAVLMQETFKVAYLDDTVMVREKMRTMKAHVAKMSELFHEADTSGDGTLDLNEFKRILKKHEVKVWLSAMELDVSDAEELFKALDTSGDGRLSADELVNGVSRLRGAGRAQEVRKILETSEHVKRMLADMSRQPSMVSRSFRSEASAPTDPRGADRLTTVSY</sequence>
<dbReference type="PROSITE" id="PS00018">
    <property type="entry name" value="EF_HAND_1"/>
    <property type="match status" value="2"/>
</dbReference>
<keyword evidence="4 7" id="KW-1133">Transmembrane helix</keyword>
<proteinExistence type="predicted"/>
<feature type="region of interest" description="Disordered" evidence="6">
    <location>
        <begin position="338"/>
        <end position="370"/>
    </location>
</feature>
<dbReference type="EMBL" id="CAJNDS010000580">
    <property type="protein sequence ID" value="CAE7220453.1"/>
    <property type="molecule type" value="Genomic_DNA"/>
</dbReference>
<dbReference type="Proteomes" id="UP000604046">
    <property type="component" value="Unassembled WGS sequence"/>
</dbReference>
<comment type="subcellular location">
    <subcellularLocation>
        <location evidence="1">Membrane</location>
        <topology evidence="1">Multi-pass membrane protein</topology>
    </subcellularLocation>
</comment>
<feature type="transmembrane region" description="Helical" evidence="7">
    <location>
        <begin position="118"/>
        <end position="140"/>
    </location>
</feature>
<dbReference type="InterPro" id="IPR002048">
    <property type="entry name" value="EF_hand_dom"/>
</dbReference>
<evidence type="ECO:0000259" key="8">
    <source>
        <dbReference type="PROSITE" id="PS50222"/>
    </source>
</evidence>
<dbReference type="AlphaFoldDB" id="A0A812K4L8"/>
<gene>
    <name evidence="9" type="primary">Scn11a</name>
    <name evidence="9" type="ORF">SNAT2548_LOCUS8055</name>
</gene>
<dbReference type="InterPro" id="IPR018247">
    <property type="entry name" value="EF_Hand_1_Ca_BS"/>
</dbReference>
<dbReference type="PANTHER" id="PTHR10037:SF62">
    <property type="entry name" value="SODIUM CHANNEL PROTEIN 60E"/>
    <property type="match status" value="1"/>
</dbReference>
<dbReference type="PROSITE" id="PS50222">
    <property type="entry name" value="EF_HAND_2"/>
    <property type="match status" value="2"/>
</dbReference>
<protein>
    <submittedName>
        <fullName evidence="9">Scn11a protein</fullName>
    </submittedName>
</protein>
<evidence type="ECO:0000256" key="3">
    <source>
        <dbReference type="ARBA" id="ARBA00022837"/>
    </source>
</evidence>
<reference evidence="9" key="1">
    <citation type="submission" date="2021-02" db="EMBL/GenBank/DDBJ databases">
        <authorList>
            <person name="Dougan E. K."/>
            <person name="Rhodes N."/>
            <person name="Thang M."/>
            <person name="Chan C."/>
        </authorList>
    </citation>
    <scope>NUCLEOTIDE SEQUENCE</scope>
</reference>
<organism evidence="9 10">
    <name type="scientific">Symbiodinium natans</name>
    <dbReference type="NCBI Taxonomy" id="878477"/>
    <lineage>
        <taxon>Eukaryota</taxon>
        <taxon>Sar</taxon>
        <taxon>Alveolata</taxon>
        <taxon>Dinophyceae</taxon>
        <taxon>Suessiales</taxon>
        <taxon>Symbiodiniaceae</taxon>
        <taxon>Symbiodinium</taxon>
    </lineage>
</organism>
<evidence type="ECO:0000256" key="4">
    <source>
        <dbReference type="ARBA" id="ARBA00022989"/>
    </source>
</evidence>
<dbReference type="Pfam" id="PF00520">
    <property type="entry name" value="Ion_trans"/>
    <property type="match status" value="1"/>
</dbReference>
<dbReference type="GO" id="GO:0001518">
    <property type="term" value="C:voltage-gated sodium channel complex"/>
    <property type="evidence" value="ECO:0007669"/>
    <property type="project" value="TreeGrafter"/>
</dbReference>
<feature type="transmembrane region" description="Helical" evidence="7">
    <location>
        <begin position="49"/>
        <end position="74"/>
    </location>
</feature>
<name>A0A812K4L8_9DINO</name>
<feature type="domain" description="EF-hand" evidence="8">
    <location>
        <begin position="280"/>
        <end position="315"/>
    </location>
</feature>
<evidence type="ECO:0000313" key="10">
    <source>
        <dbReference type="Proteomes" id="UP000604046"/>
    </source>
</evidence>
<evidence type="ECO:0000256" key="6">
    <source>
        <dbReference type="SAM" id="MobiDB-lite"/>
    </source>
</evidence>
<dbReference type="InterPro" id="IPR011992">
    <property type="entry name" value="EF-hand-dom_pair"/>
</dbReference>
<dbReference type="InterPro" id="IPR027359">
    <property type="entry name" value="Volt_channel_dom_sf"/>
</dbReference>
<dbReference type="Gene3D" id="1.20.120.350">
    <property type="entry name" value="Voltage-gated potassium channels. Chain C"/>
    <property type="match status" value="1"/>
</dbReference>
<evidence type="ECO:0000313" key="9">
    <source>
        <dbReference type="EMBL" id="CAE7220453.1"/>
    </source>
</evidence>
<keyword evidence="10" id="KW-1185">Reference proteome</keyword>